<sequence length="163" mass="17665">MLTSLLDRSKVIIQPMKDVDGKRTLKLGLIVPMGFKFQTKPSKSPAIRDSCSLYALQANSATPDKPSQPNEPPIPGPSQPSEPREDTLTCEPEPEVAPTQSMEEPVAHPATPTSVIIIDDAPVGSLPPLLPRRSQKSPPPWRQATLIPTMRLARNLGSCNQTS</sequence>
<reference evidence="2" key="1">
    <citation type="submission" date="2021-03" db="EMBL/GenBank/DDBJ databases">
        <title>Draft genome sequence of rust myrtle Austropuccinia psidii MF-1, a brazilian biotype.</title>
        <authorList>
            <person name="Quecine M.C."/>
            <person name="Pachon D.M.R."/>
            <person name="Bonatelli M.L."/>
            <person name="Correr F.H."/>
            <person name="Franceschini L.M."/>
            <person name="Leite T.F."/>
            <person name="Margarido G.R.A."/>
            <person name="Almeida C.A."/>
            <person name="Ferrarezi J.A."/>
            <person name="Labate C.A."/>
        </authorList>
    </citation>
    <scope>NUCLEOTIDE SEQUENCE</scope>
    <source>
        <strain evidence="2">MF-1</strain>
    </source>
</reference>
<gene>
    <name evidence="2" type="ORF">O181_088625</name>
</gene>
<dbReference type="AlphaFoldDB" id="A0A9Q3IRU1"/>
<evidence type="ECO:0000313" key="3">
    <source>
        <dbReference type="Proteomes" id="UP000765509"/>
    </source>
</evidence>
<evidence type="ECO:0000313" key="2">
    <source>
        <dbReference type="EMBL" id="MBW0548910.1"/>
    </source>
</evidence>
<keyword evidence="3" id="KW-1185">Reference proteome</keyword>
<accession>A0A9Q3IRU1</accession>
<dbReference type="Proteomes" id="UP000765509">
    <property type="component" value="Unassembled WGS sequence"/>
</dbReference>
<feature type="compositionally biased region" description="Pro residues" evidence="1">
    <location>
        <begin position="69"/>
        <end position="80"/>
    </location>
</feature>
<dbReference type="EMBL" id="AVOT02054171">
    <property type="protein sequence ID" value="MBW0548910.1"/>
    <property type="molecule type" value="Genomic_DNA"/>
</dbReference>
<proteinExistence type="predicted"/>
<evidence type="ECO:0000256" key="1">
    <source>
        <dbReference type="SAM" id="MobiDB-lite"/>
    </source>
</evidence>
<protein>
    <submittedName>
        <fullName evidence="2">Uncharacterized protein</fullName>
    </submittedName>
</protein>
<feature type="region of interest" description="Disordered" evidence="1">
    <location>
        <begin position="55"/>
        <end position="143"/>
    </location>
</feature>
<name>A0A9Q3IRU1_9BASI</name>
<organism evidence="2 3">
    <name type="scientific">Austropuccinia psidii MF-1</name>
    <dbReference type="NCBI Taxonomy" id="1389203"/>
    <lineage>
        <taxon>Eukaryota</taxon>
        <taxon>Fungi</taxon>
        <taxon>Dikarya</taxon>
        <taxon>Basidiomycota</taxon>
        <taxon>Pucciniomycotina</taxon>
        <taxon>Pucciniomycetes</taxon>
        <taxon>Pucciniales</taxon>
        <taxon>Sphaerophragmiaceae</taxon>
        <taxon>Austropuccinia</taxon>
    </lineage>
</organism>
<comment type="caution">
    <text evidence="2">The sequence shown here is derived from an EMBL/GenBank/DDBJ whole genome shotgun (WGS) entry which is preliminary data.</text>
</comment>